<sequence>MCSNADFLWSPIESNCIVLYCILVSVIATAHNITFLEVPSYGDPRRNVDLTCHYINDKGNPPLHSVKWYRNNNEIFRYMPGQQPETRTFNTTAGGVTRGDCNKHSCSISVVLPKKYNTRISYMCEVSTEGPRFAVVKQTKNLTVAVALNQDPVITGLPSSVSFGEDVLVNCTTAPAMPPANIFEPWVVDNTEVTEADSDGLRRSWRPLKIKITSGRFVSLRCEAMQPTHPPYMRSTNASLTVARSPHLGMFTASGYISSLSYSMICGPLKIKVMSGRFVSFRCEATQATHPPY</sequence>
<dbReference type="EMBL" id="CM046106">
    <property type="protein sequence ID" value="KAI8436322.1"/>
    <property type="molecule type" value="Genomic_DNA"/>
</dbReference>
<dbReference type="Proteomes" id="UP001064048">
    <property type="component" value="Chromosome 6"/>
</dbReference>
<evidence type="ECO:0000313" key="1">
    <source>
        <dbReference type="EMBL" id="KAI8436322.1"/>
    </source>
</evidence>
<proteinExistence type="predicted"/>
<protein>
    <submittedName>
        <fullName evidence="1">Uncharacterized protein</fullName>
    </submittedName>
</protein>
<reference evidence="1 2" key="1">
    <citation type="journal article" date="2022" name="Genome Biol. Evol.">
        <title>The Spruce Budworm Genome: Reconstructing the Evolutionary History of Antifreeze Proteins.</title>
        <authorList>
            <person name="Beliveau C."/>
            <person name="Gagne P."/>
            <person name="Picq S."/>
            <person name="Vernygora O."/>
            <person name="Keeling C.I."/>
            <person name="Pinkney K."/>
            <person name="Doucet D."/>
            <person name="Wen F."/>
            <person name="Johnston J.S."/>
            <person name="Maaroufi H."/>
            <person name="Boyle B."/>
            <person name="Laroche J."/>
            <person name="Dewar K."/>
            <person name="Juretic N."/>
            <person name="Blackburn G."/>
            <person name="Nisole A."/>
            <person name="Brunet B."/>
            <person name="Brandao M."/>
            <person name="Lumley L."/>
            <person name="Duan J."/>
            <person name="Quan G."/>
            <person name="Lucarotti C.J."/>
            <person name="Roe A.D."/>
            <person name="Sperling F.A.H."/>
            <person name="Levesque R.C."/>
            <person name="Cusson M."/>
        </authorList>
    </citation>
    <scope>NUCLEOTIDE SEQUENCE [LARGE SCALE GENOMIC DNA]</scope>
    <source>
        <strain evidence="1">Glfc:IPQL:Cfum</strain>
    </source>
</reference>
<organism evidence="1 2">
    <name type="scientific">Choristoneura fumiferana</name>
    <name type="common">Spruce budworm moth</name>
    <name type="synonym">Archips fumiferana</name>
    <dbReference type="NCBI Taxonomy" id="7141"/>
    <lineage>
        <taxon>Eukaryota</taxon>
        <taxon>Metazoa</taxon>
        <taxon>Ecdysozoa</taxon>
        <taxon>Arthropoda</taxon>
        <taxon>Hexapoda</taxon>
        <taxon>Insecta</taxon>
        <taxon>Pterygota</taxon>
        <taxon>Neoptera</taxon>
        <taxon>Endopterygota</taxon>
        <taxon>Lepidoptera</taxon>
        <taxon>Glossata</taxon>
        <taxon>Ditrysia</taxon>
        <taxon>Tortricoidea</taxon>
        <taxon>Tortricidae</taxon>
        <taxon>Tortricinae</taxon>
        <taxon>Choristoneura</taxon>
    </lineage>
</organism>
<gene>
    <name evidence="1" type="ORF">MSG28_004359</name>
</gene>
<evidence type="ECO:0000313" key="2">
    <source>
        <dbReference type="Proteomes" id="UP001064048"/>
    </source>
</evidence>
<keyword evidence="2" id="KW-1185">Reference proteome</keyword>
<name>A0ACC0KJN1_CHOFU</name>
<comment type="caution">
    <text evidence="1">The sequence shown here is derived from an EMBL/GenBank/DDBJ whole genome shotgun (WGS) entry which is preliminary data.</text>
</comment>
<accession>A0ACC0KJN1</accession>
<feature type="non-terminal residue" evidence="1">
    <location>
        <position position="293"/>
    </location>
</feature>